<evidence type="ECO:0008006" key="4">
    <source>
        <dbReference type="Google" id="ProtNLM"/>
    </source>
</evidence>
<reference evidence="3" key="1">
    <citation type="submission" date="2025-08" db="UniProtKB">
        <authorList>
            <consortium name="RefSeq"/>
        </authorList>
    </citation>
    <scope>IDENTIFICATION</scope>
</reference>
<keyword evidence="1" id="KW-0175">Coiled coil</keyword>
<dbReference type="PaxDb" id="4097-A0A1S3XE59"/>
<name>A0A1S3XE59_TOBAC</name>
<proteinExistence type="predicted"/>
<organism evidence="3">
    <name type="scientific">Nicotiana tabacum</name>
    <name type="common">Common tobacco</name>
    <dbReference type="NCBI Taxonomy" id="4097"/>
    <lineage>
        <taxon>Eukaryota</taxon>
        <taxon>Viridiplantae</taxon>
        <taxon>Streptophyta</taxon>
        <taxon>Embryophyta</taxon>
        <taxon>Tracheophyta</taxon>
        <taxon>Spermatophyta</taxon>
        <taxon>Magnoliopsida</taxon>
        <taxon>eudicotyledons</taxon>
        <taxon>Gunneridae</taxon>
        <taxon>Pentapetalae</taxon>
        <taxon>asterids</taxon>
        <taxon>lamiids</taxon>
        <taxon>Solanales</taxon>
        <taxon>Solanaceae</taxon>
        <taxon>Nicotianoideae</taxon>
        <taxon>Nicotianeae</taxon>
        <taxon>Nicotiana</taxon>
    </lineage>
</organism>
<dbReference type="AlphaFoldDB" id="A0A1S3XE59"/>
<protein>
    <recommendedName>
        <fullName evidence="4">Tropomyosin</fullName>
    </recommendedName>
</protein>
<feature type="coiled-coil region" evidence="1">
    <location>
        <begin position="89"/>
        <end position="158"/>
    </location>
</feature>
<feature type="compositionally biased region" description="Acidic residues" evidence="2">
    <location>
        <begin position="212"/>
        <end position="235"/>
    </location>
</feature>
<dbReference type="RefSeq" id="XP_016438135.1">
    <property type="nucleotide sequence ID" value="XM_016582649.1"/>
</dbReference>
<evidence type="ECO:0000313" key="3">
    <source>
        <dbReference type="RefSeq" id="XP_016438135.1"/>
    </source>
</evidence>
<dbReference type="KEGG" id="nta:107764120"/>
<evidence type="ECO:0000256" key="2">
    <source>
        <dbReference type="SAM" id="MobiDB-lite"/>
    </source>
</evidence>
<evidence type="ECO:0000256" key="1">
    <source>
        <dbReference type="SAM" id="Coils"/>
    </source>
</evidence>
<accession>A0A1S3XE59</accession>
<feature type="region of interest" description="Disordered" evidence="2">
    <location>
        <begin position="206"/>
        <end position="241"/>
    </location>
</feature>
<gene>
    <name evidence="3" type="primary">LOC107764120</name>
</gene>
<sequence>MNTVGADCLFNEAQHVLNREEHEAEVQNLFEKSDTYKLLSEKLRADLATARDEHAEKAEQARQRFEQIGRLQKQVDAIQAEEVECKKNMDILASKKEIVQAQLESAETQLQVAKENASVQIEKIKELQHRLDLAVSDKASLADELEVARSEVAIARSEVPEANKRADAKVAQFRVDVRREALEGVQAQSFDMMDEIEKARVEETMARKLAFPEEDSESSSEFEDREDSEDEDVTPDEDRAS</sequence>